<sequence>MTQTSQRVRPVGQLLRHWRERRRLSQLELALQAEISTRHLSFVETGRSTPSREMVIRLAEQLAVPLRERNQLLMAAGYAPVYTENSLESPALSVVREAVRQVLVGYEPYPAVVLDRGWNVVDANASIAVLAEGVDPRLLAPPMNVLRASLHPDGMAPRIVNLAQWREHLLERLRRQVAMTGDEELTALHEEVLDYPCPQRAEPEPAGGGAIAVPLRLRHGDRELSFISTVTTFGTPMDVTVAEMTIESFLPADAATVDFLRSVH</sequence>
<dbReference type="SUPFAM" id="SSF47413">
    <property type="entry name" value="lambda repressor-like DNA-binding domains"/>
    <property type="match status" value="1"/>
</dbReference>
<accession>A0A1C4ZZK6</accession>
<reference evidence="3" key="1">
    <citation type="submission" date="2016-06" db="EMBL/GenBank/DDBJ databases">
        <authorList>
            <person name="Varghese N."/>
            <person name="Submissions Spin"/>
        </authorList>
    </citation>
    <scope>NUCLEOTIDE SEQUENCE [LARGE SCALE GENOMIC DNA]</scope>
    <source>
        <strain evidence="3">DSM 44830</strain>
    </source>
</reference>
<dbReference type="InterPro" id="IPR041413">
    <property type="entry name" value="MLTR_LBD"/>
</dbReference>
<keyword evidence="2" id="KW-0238">DNA-binding</keyword>
<name>A0A1C4ZZK6_9ACTN</name>
<dbReference type="InterPro" id="IPR001387">
    <property type="entry name" value="Cro/C1-type_HTH"/>
</dbReference>
<dbReference type="EMBL" id="FMCX01000007">
    <property type="protein sequence ID" value="SCF38432.1"/>
    <property type="molecule type" value="Genomic_DNA"/>
</dbReference>
<dbReference type="PROSITE" id="PS50943">
    <property type="entry name" value="HTH_CROC1"/>
    <property type="match status" value="1"/>
</dbReference>
<organism evidence="2 3">
    <name type="scientific">Micromonospora mirobrigensis</name>
    <dbReference type="NCBI Taxonomy" id="262898"/>
    <lineage>
        <taxon>Bacteria</taxon>
        <taxon>Bacillati</taxon>
        <taxon>Actinomycetota</taxon>
        <taxon>Actinomycetes</taxon>
        <taxon>Micromonosporales</taxon>
        <taxon>Micromonosporaceae</taxon>
        <taxon>Micromonospora</taxon>
    </lineage>
</organism>
<dbReference type="Pfam" id="PF17765">
    <property type="entry name" value="MLTR_LBD"/>
    <property type="match status" value="1"/>
</dbReference>
<dbReference type="Proteomes" id="UP000199504">
    <property type="component" value="Unassembled WGS sequence"/>
</dbReference>
<dbReference type="SMART" id="SM00530">
    <property type="entry name" value="HTH_XRE"/>
    <property type="match status" value="1"/>
</dbReference>
<dbReference type="STRING" id="262898.GA0070564_10785"/>
<dbReference type="InterPro" id="IPR010982">
    <property type="entry name" value="Lambda_DNA-bd_dom_sf"/>
</dbReference>
<dbReference type="AlphaFoldDB" id="A0A1C4ZZK6"/>
<dbReference type="OrthoDB" id="2959414at2"/>
<keyword evidence="3" id="KW-1185">Reference proteome</keyword>
<dbReference type="CDD" id="cd00093">
    <property type="entry name" value="HTH_XRE"/>
    <property type="match status" value="1"/>
</dbReference>
<dbReference type="Gene3D" id="1.10.260.40">
    <property type="entry name" value="lambda repressor-like DNA-binding domains"/>
    <property type="match status" value="1"/>
</dbReference>
<dbReference type="PANTHER" id="PTHR35010">
    <property type="entry name" value="BLL4672 PROTEIN-RELATED"/>
    <property type="match status" value="1"/>
</dbReference>
<feature type="domain" description="HTH cro/C1-type" evidence="1">
    <location>
        <begin position="15"/>
        <end position="69"/>
    </location>
</feature>
<dbReference type="Pfam" id="PF13560">
    <property type="entry name" value="HTH_31"/>
    <property type="match status" value="1"/>
</dbReference>
<gene>
    <name evidence="2" type="ORF">GA0070564_10785</name>
</gene>
<evidence type="ECO:0000259" key="1">
    <source>
        <dbReference type="PROSITE" id="PS50943"/>
    </source>
</evidence>
<evidence type="ECO:0000313" key="3">
    <source>
        <dbReference type="Proteomes" id="UP000199504"/>
    </source>
</evidence>
<proteinExistence type="predicted"/>
<dbReference type="GO" id="GO:0003677">
    <property type="term" value="F:DNA binding"/>
    <property type="evidence" value="ECO:0007669"/>
    <property type="project" value="UniProtKB-KW"/>
</dbReference>
<evidence type="ECO:0000313" key="2">
    <source>
        <dbReference type="EMBL" id="SCF38432.1"/>
    </source>
</evidence>
<dbReference type="Gene3D" id="3.30.450.180">
    <property type="match status" value="1"/>
</dbReference>
<protein>
    <submittedName>
        <fullName evidence="2">DNA-binding transcriptional regulator, XRE-family HTH domain</fullName>
    </submittedName>
</protein>
<dbReference type="RefSeq" id="WP_091611992.1">
    <property type="nucleotide sequence ID" value="NZ_FMCX01000007.1"/>
</dbReference>
<dbReference type="PANTHER" id="PTHR35010:SF4">
    <property type="entry name" value="BLL5781 PROTEIN"/>
    <property type="match status" value="1"/>
</dbReference>